<dbReference type="Pfam" id="PF00109">
    <property type="entry name" value="ketoacyl-synt"/>
    <property type="match status" value="1"/>
</dbReference>
<dbReference type="SMART" id="SM00825">
    <property type="entry name" value="PKS_KS"/>
    <property type="match status" value="1"/>
</dbReference>
<dbReference type="Proteomes" id="UP000236745">
    <property type="component" value="Unassembled WGS sequence"/>
</dbReference>
<reference evidence="6 7" key="1">
    <citation type="submission" date="2016-10" db="EMBL/GenBank/DDBJ databases">
        <authorList>
            <person name="de Groot N.N."/>
        </authorList>
    </citation>
    <scope>NUCLEOTIDE SEQUENCE [LARGE SCALE GENOMIC DNA]</scope>
    <source>
        <strain evidence="6 7">DSM 22012</strain>
    </source>
</reference>
<accession>A0A1H5TC70</accession>
<comment type="similarity">
    <text evidence="2 4">Belongs to the thiolase-like superfamily. Beta-ketoacyl-ACP synthases family.</text>
</comment>
<protein>
    <submittedName>
        <fullName evidence="6">3-oxoacyl-[acyl-carrier-protein] synthase-1</fullName>
    </submittedName>
</protein>
<evidence type="ECO:0000259" key="5">
    <source>
        <dbReference type="PROSITE" id="PS52004"/>
    </source>
</evidence>
<dbReference type="GO" id="GO:0004315">
    <property type="term" value="F:3-oxoacyl-[acyl-carrier-protein] synthase activity"/>
    <property type="evidence" value="ECO:0007669"/>
    <property type="project" value="InterPro"/>
</dbReference>
<evidence type="ECO:0000256" key="1">
    <source>
        <dbReference type="ARBA" id="ARBA00005194"/>
    </source>
</evidence>
<dbReference type="InterPro" id="IPR014031">
    <property type="entry name" value="Ketoacyl_synth_C"/>
</dbReference>
<organism evidence="6 7">
    <name type="scientific">Marinobacterium lutimaris</name>
    <dbReference type="NCBI Taxonomy" id="568106"/>
    <lineage>
        <taxon>Bacteria</taxon>
        <taxon>Pseudomonadati</taxon>
        <taxon>Pseudomonadota</taxon>
        <taxon>Gammaproteobacteria</taxon>
        <taxon>Oceanospirillales</taxon>
        <taxon>Oceanospirillaceae</taxon>
        <taxon>Marinobacterium</taxon>
    </lineage>
</organism>
<dbReference type="Gene3D" id="3.40.47.10">
    <property type="match status" value="1"/>
</dbReference>
<evidence type="ECO:0000256" key="4">
    <source>
        <dbReference type="RuleBase" id="RU003694"/>
    </source>
</evidence>
<sequence>MNNYCYLNAVGTVSAAGASASESLQTILSGEDSLTLSARTPESEPIPLGVCRAALPSLDGFDSRWQSRNNALALAALEQIAAEANALVERFGADRVGVIIGTSTSGVLETERDMKTAHETGQLPDCFDYRRQEMGQAAEFIAHCLGAKGPVYGVSTACSSGAKALASARRLLRAGVCDALIAGGVDALSELTVGGFSALEAVSQRRCNPFSANRDGINVGEGSALFLLTREPGSIALLGVGEGSDAHHISAPDPEGAGAARVMAAALKDAGLQPEQIGYINLHGTATPLNDQMEARAVNGLFGPQASVSSTKPYTGHALGAAGAIEAAFCWQLLREASKAETELLPHCWDGEPDAELPQVNLVKPGSLARPKYVLSNSFAFGGNNIALVLGRIDEAEV</sequence>
<feature type="domain" description="Ketosynthase family 3 (KS3)" evidence="5">
    <location>
        <begin position="1"/>
        <end position="392"/>
    </location>
</feature>
<dbReference type="EMBL" id="FNVQ01000001">
    <property type="protein sequence ID" value="SEF60435.1"/>
    <property type="molecule type" value="Genomic_DNA"/>
</dbReference>
<dbReference type="InterPro" id="IPR018201">
    <property type="entry name" value="Ketoacyl_synth_AS"/>
</dbReference>
<comment type="pathway">
    <text evidence="1">Lipid metabolism; fatty acid biosynthesis.</text>
</comment>
<keyword evidence="3 4" id="KW-0808">Transferase</keyword>
<dbReference type="PANTHER" id="PTHR11712:SF320">
    <property type="entry name" value="BETA-KETOACYL SYNTHASE"/>
    <property type="match status" value="1"/>
</dbReference>
<evidence type="ECO:0000256" key="2">
    <source>
        <dbReference type="ARBA" id="ARBA00008467"/>
    </source>
</evidence>
<dbReference type="AlphaFoldDB" id="A0A1H5TC70"/>
<dbReference type="GO" id="GO:0005829">
    <property type="term" value="C:cytosol"/>
    <property type="evidence" value="ECO:0007669"/>
    <property type="project" value="TreeGrafter"/>
</dbReference>
<dbReference type="OrthoDB" id="9808669at2"/>
<dbReference type="InterPro" id="IPR016039">
    <property type="entry name" value="Thiolase-like"/>
</dbReference>
<dbReference type="InterPro" id="IPR014030">
    <property type="entry name" value="Ketoacyl_synth_N"/>
</dbReference>
<dbReference type="InterPro" id="IPR020841">
    <property type="entry name" value="PKS_Beta-ketoAc_synthase_dom"/>
</dbReference>
<gene>
    <name evidence="6" type="ORF">SAMN05444390_10136</name>
</gene>
<proteinExistence type="inferred from homology"/>
<keyword evidence="7" id="KW-1185">Reference proteome</keyword>
<dbReference type="SUPFAM" id="SSF53901">
    <property type="entry name" value="Thiolase-like"/>
    <property type="match status" value="2"/>
</dbReference>
<dbReference type="PANTHER" id="PTHR11712">
    <property type="entry name" value="POLYKETIDE SYNTHASE-RELATED"/>
    <property type="match status" value="1"/>
</dbReference>
<dbReference type="PROSITE" id="PS52004">
    <property type="entry name" value="KS3_2"/>
    <property type="match status" value="1"/>
</dbReference>
<evidence type="ECO:0000313" key="7">
    <source>
        <dbReference type="Proteomes" id="UP000236745"/>
    </source>
</evidence>
<dbReference type="UniPathway" id="UPA00094"/>
<dbReference type="InterPro" id="IPR000794">
    <property type="entry name" value="Beta-ketoacyl_synthase"/>
</dbReference>
<dbReference type="Pfam" id="PF02801">
    <property type="entry name" value="Ketoacyl-synt_C"/>
    <property type="match status" value="1"/>
</dbReference>
<name>A0A1H5TC70_9GAMM</name>
<dbReference type="GO" id="GO:0006633">
    <property type="term" value="P:fatty acid biosynthetic process"/>
    <property type="evidence" value="ECO:0007669"/>
    <property type="project" value="UniProtKB-UniPathway"/>
</dbReference>
<evidence type="ECO:0000313" key="6">
    <source>
        <dbReference type="EMBL" id="SEF60435.1"/>
    </source>
</evidence>
<evidence type="ECO:0000256" key="3">
    <source>
        <dbReference type="ARBA" id="ARBA00022679"/>
    </source>
</evidence>
<dbReference type="PROSITE" id="PS00606">
    <property type="entry name" value="KS3_1"/>
    <property type="match status" value="1"/>
</dbReference>
<dbReference type="NCBIfam" id="NF006618">
    <property type="entry name" value="PRK09185.1"/>
    <property type="match status" value="1"/>
</dbReference>
<dbReference type="CDD" id="cd00834">
    <property type="entry name" value="KAS_I_II"/>
    <property type="match status" value="1"/>
</dbReference>
<dbReference type="RefSeq" id="WP_104001075.1">
    <property type="nucleotide sequence ID" value="NZ_FNVQ01000001.1"/>
</dbReference>